<sequence length="296" mass="30336">MIPAFPHEAADRPSTAGDDPGALAEARAWAERAGIALAPVAERPHGADDVDVLAIDATGAVVLVVGVVDLTADALVDALARAAAAREVAPAELAADHPGGTEAVRDAWWRVRAGQSVAPTAAPSLLVIAMSVSPAVEAALPLLAGRVHVHRVEPEKAPKAKPRSKTKSPSAAEKPAPATSAPETSASDGSATVDPAEQENLRAVVALVGEAALVLASEEGVSGRLEKDGTILVDGETYRDPAAAASAATGSPVADGWTAWRFGADGPFLSEALQEARTQPREKRPARPHRRRAVRG</sequence>
<feature type="compositionally biased region" description="Basic residues" evidence="1">
    <location>
        <begin position="286"/>
        <end position="296"/>
    </location>
</feature>
<gene>
    <name evidence="2" type="ORF">SERN_0708</name>
</gene>
<keyword evidence="3" id="KW-1185">Reference proteome</keyword>
<dbReference type="AlphaFoldDB" id="A0A4Z1E3L4"/>
<proteinExistence type="predicted"/>
<evidence type="ECO:0000313" key="3">
    <source>
        <dbReference type="Proteomes" id="UP000297318"/>
    </source>
</evidence>
<evidence type="ECO:0000313" key="2">
    <source>
        <dbReference type="EMBL" id="TGO06516.1"/>
    </source>
</evidence>
<dbReference type="EMBL" id="RHPJ01000001">
    <property type="protein sequence ID" value="TGO06516.1"/>
    <property type="molecule type" value="Genomic_DNA"/>
</dbReference>
<comment type="caution">
    <text evidence="2">The sequence shown here is derived from an EMBL/GenBank/DDBJ whole genome shotgun (WGS) entry which is preliminary data.</text>
</comment>
<evidence type="ECO:0008006" key="4">
    <source>
        <dbReference type="Google" id="ProtNLM"/>
    </source>
</evidence>
<feature type="region of interest" description="Disordered" evidence="1">
    <location>
        <begin position="274"/>
        <end position="296"/>
    </location>
</feature>
<accession>A0A4Z1E3L4</accession>
<dbReference type="RefSeq" id="WP_135848704.1">
    <property type="nucleotide sequence ID" value="NZ_RHPJ01000001.1"/>
</dbReference>
<protein>
    <recommendedName>
        <fullName evidence="4">RAMA domain-containing protein</fullName>
    </recommendedName>
</protein>
<reference evidence="2 3" key="1">
    <citation type="submission" date="2018-11" db="EMBL/GenBank/DDBJ databases">
        <title>Complete genome sequencing of the Actinobacteria Serinibacter sp. K3-2.</title>
        <authorList>
            <person name="Rakitin A.L."/>
            <person name="Beletsky A.V."/>
            <person name="Mardanov A.V."/>
            <person name="Ravin N.V."/>
            <person name="Gromova A.S."/>
            <person name="Filippova S.N."/>
            <person name="Gal'Chenko V.F."/>
        </authorList>
    </citation>
    <scope>NUCLEOTIDE SEQUENCE [LARGE SCALE GENOMIC DNA]</scope>
    <source>
        <strain evidence="2 3">K3-2</strain>
    </source>
</reference>
<name>A0A4Z1E3L4_9MICO</name>
<dbReference type="Proteomes" id="UP000297318">
    <property type="component" value="Unassembled WGS sequence"/>
</dbReference>
<feature type="region of interest" description="Disordered" evidence="1">
    <location>
        <begin position="1"/>
        <end position="22"/>
    </location>
</feature>
<dbReference type="OrthoDB" id="5149322at2"/>
<organism evidence="2 3">
    <name type="scientific">Serinibacter arcticus</name>
    <dbReference type="NCBI Taxonomy" id="1655435"/>
    <lineage>
        <taxon>Bacteria</taxon>
        <taxon>Bacillati</taxon>
        <taxon>Actinomycetota</taxon>
        <taxon>Actinomycetes</taxon>
        <taxon>Micrococcales</taxon>
        <taxon>Beutenbergiaceae</taxon>
        <taxon>Serinibacter</taxon>
    </lineage>
</organism>
<feature type="region of interest" description="Disordered" evidence="1">
    <location>
        <begin position="153"/>
        <end position="193"/>
    </location>
</feature>
<evidence type="ECO:0000256" key="1">
    <source>
        <dbReference type="SAM" id="MobiDB-lite"/>
    </source>
</evidence>
<feature type="compositionally biased region" description="Low complexity" evidence="1">
    <location>
        <begin position="167"/>
        <end position="187"/>
    </location>
</feature>